<dbReference type="EMBL" id="AOMB01000031">
    <property type="protein sequence ID" value="EMA38129.1"/>
    <property type="molecule type" value="Genomic_DNA"/>
</dbReference>
<comment type="caution">
    <text evidence="5">The sequence shown here is derived from an EMBL/GenBank/DDBJ whole genome shotgun (WGS) entry which is preliminary data.</text>
</comment>
<evidence type="ECO:0000313" key="5">
    <source>
        <dbReference type="EMBL" id="EMA38129.1"/>
    </source>
</evidence>
<dbReference type="SMART" id="SM00822">
    <property type="entry name" value="PKS_KR"/>
    <property type="match status" value="1"/>
</dbReference>
<dbReference type="InterPro" id="IPR057326">
    <property type="entry name" value="KR_dom"/>
</dbReference>
<dbReference type="PANTHER" id="PTHR44196">
    <property type="entry name" value="DEHYDROGENASE/REDUCTASE SDR FAMILY MEMBER 7B"/>
    <property type="match status" value="1"/>
</dbReference>
<evidence type="ECO:0000256" key="3">
    <source>
        <dbReference type="RuleBase" id="RU000363"/>
    </source>
</evidence>
<dbReference type="GO" id="GO:0016020">
    <property type="term" value="C:membrane"/>
    <property type="evidence" value="ECO:0007669"/>
    <property type="project" value="TreeGrafter"/>
</dbReference>
<dbReference type="NCBIfam" id="NF005495">
    <property type="entry name" value="PRK07109.1"/>
    <property type="match status" value="1"/>
</dbReference>
<dbReference type="GO" id="GO:0016491">
    <property type="term" value="F:oxidoreductase activity"/>
    <property type="evidence" value="ECO:0007669"/>
    <property type="project" value="UniProtKB-KW"/>
</dbReference>
<keyword evidence="6" id="KW-1185">Reference proteome</keyword>
<proteinExistence type="inferred from homology"/>
<sequence length="342" mass="37354">MTSDDADVVVITGATSGIGRATARKFGEDGAHVGLLARGEDGLDATKEDVEEAGGEALAVQTDVTEHEEVENAADAVEEEFGPIDVWINDAMTTVFAEFLDVDPEEYNRVTAVTYLGAVNGSRAALSRMVPRDEGKLVQVGSAMSYRGIPLQSAYSGSKFAIRGMTESLRTELIHDDSDVDISMVQLPGLNTPQFEHCRGHVDEYPQPVPPIYQPEVAADAIHWVSYNRRRELYVGRASLKTIWGNKLVPWFVDRYLARTAYGGQFSDLDYDPDRPDNLFDPVEGDAGAHGPFDERAIPTSRQLQLAKHRRSIGVVAALLVTLFARLWVGGSDDGAEPTETE</sequence>
<comment type="similarity">
    <text evidence="1 3">Belongs to the short-chain dehydrogenases/reductases (SDR) family.</text>
</comment>
<dbReference type="OrthoDB" id="176960at2157"/>
<evidence type="ECO:0000259" key="4">
    <source>
        <dbReference type="SMART" id="SM00822"/>
    </source>
</evidence>
<dbReference type="InterPro" id="IPR020904">
    <property type="entry name" value="Sc_DH/Rdtase_CS"/>
</dbReference>
<name>M0M0J2_9EURY</name>
<dbReference type="AlphaFoldDB" id="M0M0J2"/>
<dbReference type="InterPro" id="IPR002347">
    <property type="entry name" value="SDR_fam"/>
</dbReference>
<dbReference type="CDD" id="cd05360">
    <property type="entry name" value="SDR_c3"/>
    <property type="match status" value="1"/>
</dbReference>
<dbReference type="InterPro" id="IPR036291">
    <property type="entry name" value="NAD(P)-bd_dom_sf"/>
</dbReference>
<dbReference type="SUPFAM" id="SSF51735">
    <property type="entry name" value="NAD(P)-binding Rossmann-fold domains"/>
    <property type="match status" value="1"/>
</dbReference>
<dbReference type="RefSeq" id="WP_007693583.1">
    <property type="nucleotide sequence ID" value="NZ_AJRK01000045.1"/>
</dbReference>
<dbReference type="eggNOG" id="arCOG01259">
    <property type="taxonomic scope" value="Archaea"/>
</dbReference>
<protein>
    <submittedName>
        <fullName evidence="5">Short-chain dehydrogenase/reductase SDR</fullName>
    </submittedName>
</protein>
<dbReference type="PATRIC" id="fig|1132509.6.peg.2347"/>
<dbReference type="PRINTS" id="PR00081">
    <property type="entry name" value="GDHRDH"/>
</dbReference>
<evidence type="ECO:0000256" key="1">
    <source>
        <dbReference type="ARBA" id="ARBA00006484"/>
    </source>
</evidence>
<evidence type="ECO:0000313" key="6">
    <source>
        <dbReference type="Proteomes" id="UP000011566"/>
    </source>
</evidence>
<organism evidence="5 6">
    <name type="scientific">Halococcus hamelinensis 100A6</name>
    <dbReference type="NCBI Taxonomy" id="1132509"/>
    <lineage>
        <taxon>Archaea</taxon>
        <taxon>Methanobacteriati</taxon>
        <taxon>Methanobacteriota</taxon>
        <taxon>Stenosarchaea group</taxon>
        <taxon>Halobacteria</taxon>
        <taxon>Halobacteriales</taxon>
        <taxon>Halococcaceae</taxon>
        <taxon>Halococcus</taxon>
    </lineage>
</organism>
<evidence type="ECO:0000256" key="2">
    <source>
        <dbReference type="ARBA" id="ARBA00023002"/>
    </source>
</evidence>
<keyword evidence="2" id="KW-0560">Oxidoreductase</keyword>
<dbReference type="Pfam" id="PF00106">
    <property type="entry name" value="adh_short"/>
    <property type="match status" value="1"/>
</dbReference>
<gene>
    <name evidence="5" type="ORF">C447_10390</name>
</gene>
<feature type="domain" description="Ketoreductase" evidence="4">
    <location>
        <begin position="7"/>
        <end position="177"/>
    </location>
</feature>
<reference evidence="5 6" key="1">
    <citation type="journal article" date="2014" name="PLoS Genet.">
        <title>Phylogenetically driven sequencing of extremely halophilic archaea reveals strategies for static and dynamic osmo-response.</title>
        <authorList>
            <person name="Becker E.A."/>
            <person name="Seitzer P.M."/>
            <person name="Tritt A."/>
            <person name="Larsen D."/>
            <person name="Krusor M."/>
            <person name="Yao A.I."/>
            <person name="Wu D."/>
            <person name="Madern D."/>
            <person name="Eisen J.A."/>
            <person name="Darling A.E."/>
            <person name="Facciotti M.T."/>
        </authorList>
    </citation>
    <scope>NUCLEOTIDE SEQUENCE [LARGE SCALE GENOMIC DNA]</scope>
    <source>
        <strain evidence="5 6">100A6</strain>
    </source>
</reference>
<dbReference type="PROSITE" id="PS00061">
    <property type="entry name" value="ADH_SHORT"/>
    <property type="match status" value="1"/>
</dbReference>
<dbReference type="PRINTS" id="PR00080">
    <property type="entry name" value="SDRFAMILY"/>
</dbReference>
<dbReference type="Gene3D" id="3.40.50.720">
    <property type="entry name" value="NAD(P)-binding Rossmann-like Domain"/>
    <property type="match status" value="1"/>
</dbReference>
<dbReference type="PANTHER" id="PTHR44196:SF1">
    <property type="entry name" value="DEHYDROGENASE_REDUCTASE SDR FAMILY MEMBER 7B"/>
    <property type="match status" value="1"/>
</dbReference>
<accession>M0M0J2</accession>
<dbReference type="Proteomes" id="UP000011566">
    <property type="component" value="Unassembled WGS sequence"/>
</dbReference>